<evidence type="ECO:0000313" key="2">
    <source>
        <dbReference type="EMBL" id="UXD88803.1"/>
    </source>
</evidence>
<protein>
    <submittedName>
        <fullName evidence="2">Arylesterase</fullName>
    </submittedName>
</protein>
<evidence type="ECO:0000259" key="1">
    <source>
        <dbReference type="Pfam" id="PF13472"/>
    </source>
</evidence>
<proteinExistence type="predicted"/>
<dbReference type="PANTHER" id="PTHR30383:SF24">
    <property type="entry name" value="THIOESTERASE 1_PROTEASE 1_LYSOPHOSPHOLIPASE L1"/>
    <property type="match status" value="1"/>
</dbReference>
<sequence length="215" mass="23268">MPLSVKVLLPLPLLILLALPLSVQAEPRILVVGDSISAGFGVPVQQGWVALLQESLQQRVPAVQVINASISGDTTGGGLTRLPALLQQHKPHLTIIELGGNDGLRGIPLKVIEQNLQRMIKLTRQANSDILLLGMQIPPNYGARYASAFRELFPKLAAQHNTLLLPFLLEGIATRPELMQADGIHPTAAAQPLMHDAVLSVLNDWLDNYLSTNND</sequence>
<organism evidence="2 3">
    <name type="scientific">Thalassolituus hydrocarboniclasticus</name>
    <dbReference type="NCBI Taxonomy" id="2742796"/>
    <lineage>
        <taxon>Bacteria</taxon>
        <taxon>Pseudomonadati</taxon>
        <taxon>Pseudomonadota</taxon>
        <taxon>Gammaproteobacteria</taxon>
        <taxon>Oceanospirillales</taxon>
        <taxon>Oceanospirillaceae</taxon>
        <taxon>Thalassolituus</taxon>
    </lineage>
</organism>
<dbReference type="Gene3D" id="3.40.50.1110">
    <property type="entry name" value="SGNH hydrolase"/>
    <property type="match status" value="1"/>
</dbReference>
<evidence type="ECO:0000313" key="3">
    <source>
        <dbReference type="Proteomes" id="UP001065322"/>
    </source>
</evidence>
<keyword evidence="3" id="KW-1185">Reference proteome</keyword>
<dbReference type="PANTHER" id="PTHR30383">
    <property type="entry name" value="THIOESTERASE 1/PROTEASE 1/LYSOPHOSPHOLIPASE L1"/>
    <property type="match status" value="1"/>
</dbReference>
<reference evidence="3" key="1">
    <citation type="submission" date="2020-06" db="EMBL/GenBank/DDBJ databases">
        <title>Thalassolituus marinus alknpb1M-1, a hydrocarbon-degrading bacterium isolated from the deep-sea overlying water using an in-situ strategy from the South China Sea basin.</title>
        <authorList>
            <person name="Dong C."/>
            <person name="Chen Y."/>
            <person name="Shao Z."/>
        </authorList>
    </citation>
    <scope>NUCLEOTIDE SEQUENCE [LARGE SCALE GENOMIC DNA]</scope>
    <source>
        <strain evidence="3">alknpb1M-1</strain>
    </source>
</reference>
<dbReference type="CDD" id="cd01822">
    <property type="entry name" value="Lysophospholipase_L1_like"/>
    <property type="match status" value="1"/>
</dbReference>
<dbReference type="Pfam" id="PF13472">
    <property type="entry name" value="Lipase_GDSL_2"/>
    <property type="match status" value="1"/>
</dbReference>
<dbReference type="InterPro" id="IPR013830">
    <property type="entry name" value="SGNH_hydro"/>
</dbReference>
<dbReference type="InterPro" id="IPR051532">
    <property type="entry name" value="Ester_Hydrolysis_Enzymes"/>
</dbReference>
<name>A0ABY6AE04_9GAMM</name>
<dbReference type="EMBL" id="CP054475">
    <property type="protein sequence ID" value="UXD88803.1"/>
    <property type="molecule type" value="Genomic_DNA"/>
</dbReference>
<dbReference type="Proteomes" id="UP001065322">
    <property type="component" value="Chromosome"/>
</dbReference>
<feature type="domain" description="SGNH hydrolase-type esterase" evidence="1">
    <location>
        <begin position="31"/>
        <end position="190"/>
    </location>
</feature>
<dbReference type="SUPFAM" id="SSF52266">
    <property type="entry name" value="SGNH hydrolase"/>
    <property type="match status" value="1"/>
</dbReference>
<dbReference type="InterPro" id="IPR036514">
    <property type="entry name" value="SGNH_hydro_sf"/>
</dbReference>
<gene>
    <name evidence="2" type="ORF">HUF19_15760</name>
</gene>
<accession>A0ABY6AE04</accession>